<feature type="compositionally biased region" description="Low complexity" evidence="1">
    <location>
        <begin position="548"/>
        <end position="558"/>
    </location>
</feature>
<feature type="transmembrane region" description="Helical" evidence="2">
    <location>
        <begin position="102"/>
        <end position="124"/>
    </location>
</feature>
<evidence type="ECO:0000259" key="3">
    <source>
        <dbReference type="Pfam" id="PF04773"/>
    </source>
</evidence>
<organism evidence="4 5">
    <name type="scientific">Botrimarina mediterranea</name>
    <dbReference type="NCBI Taxonomy" id="2528022"/>
    <lineage>
        <taxon>Bacteria</taxon>
        <taxon>Pseudomonadati</taxon>
        <taxon>Planctomycetota</taxon>
        <taxon>Planctomycetia</taxon>
        <taxon>Pirellulales</taxon>
        <taxon>Lacipirellulaceae</taxon>
        <taxon>Botrimarina</taxon>
    </lineage>
</organism>
<dbReference type="EMBL" id="CP036349">
    <property type="protein sequence ID" value="QDV71942.1"/>
    <property type="molecule type" value="Genomic_DNA"/>
</dbReference>
<accession>A0A518K2E0</accession>
<sequence length="725" mass="79215">MQEDAKQPVPSSTNADTPKLRRLLASVVLGDASSDDWQALNDLLLQDSGAREYASRYFEEEASLRREFALYDKVANFNLPGEDAAIAGRALPKEVSRVAKRWRAFAGASLAVAAALAAIVATYFDGVSDPAASVPSAGVARVVVGAIDSAVGDTPGNTDIRPIHIGDRIATEEGLASLRFDCGAEVVLKGPAEIEVVSPMRARLIRGTLTAQVQESAHGFRIDTPNSRVIDLGTEFGLSVDDEGDTEMVVFTGKVALQYAAALPIDIGAPAPNVPLSNLELLGDGRLLTDGEAMGISRSGEVRRLMMVRDTDFPRSFAPIRQPSPTGRVLERVWDNIRDRDTAKCYRVSEGGFGEDAQAFVDRHYQWNGIQKEHGLPQFLRGADYVLPYCDDKVDENLKVTVRLAQAARLYVLLDNRLEIPAWLKAEYQDSGYDVAIDEDNFSNERSWQHLGVGPGELLDRTCSVWFRDVLAPGDVVLGGIKPPSDWSVMYGVVAKPLNDASRAAAEPASHHQATIGRGLVHTGVLPRPIASAAWERVESFDKVTLAPPSAEDAASSSKGRRMIAHSPGGQWLPHPNVTVLKAGVVPALNDGLLSRNNDDLERNAWFNNQGRFTLDLLQPTLIRQINGFSWHRWGRSLQHFTVWGSNAETLPPIDFETSDEARDWEFIGLVDSRFGDPGGVHASQLTTSTGSMGPFRHLLWIVERSEQSTFFAEVDVHASIRDRD</sequence>
<feature type="region of interest" description="Disordered" evidence="1">
    <location>
        <begin position="548"/>
        <end position="569"/>
    </location>
</feature>
<dbReference type="Pfam" id="PF04773">
    <property type="entry name" value="FecR"/>
    <property type="match status" value="1"/>
</dbReference>
<evidence type="ECO:0000313" key="5">
    <source>
        <dbReference type="Proteomes" id="UP000316426"/>
    </source>
</evidence>
<name>A0A518K2E0_9BACT</name>
<evidence type="ECO:0000256" key="1">
    <source>
        <dbReference type="SAM" id="MobiDB-lite"/>
    </source>
</evidence>
<feature type="domain" description="FecR protein" evidence="3">
    <location>
        <begin position="168"/>
        <end position="255"/>
    </location>
</feature>
<keyword evidence="5" id="KW-1185">Reference proteome</keyword>
<evidence type="ECO:0000313" key="4">
    <source>
        <dbReference type="EMBL" id="QDV71942.1"/>
    </source>
</evidence>
<dbReference type="PANTHER" id="PTHR30273:SF2">
    <property type="entry name" value="PROTEIN FECR"/>
    <property type="match status" value="1"/>
</dbReference>
<dbReference type="InterPro" id="IPR006860">
    <property type="entry name" value="FecR"/>
</dbReference>
<dbReference type="Gene3D" id="2.60.120.1440">
    <property type="match status" value="1"/>
</dbReference>
<dbReference type="Proteomes" id="UP000316426">
    <property type="component" value="Chromosome"/>
</dbReference>
<keyword evidence="2" id="KW-0472">Membrane</keyword>
<proteinExistence type="predicted"/>
<keyword evidence="2" id="KW-1133">Transmembrane helix</keyword>
<dbReference type="KEGG" id="bmei:Spa11_01110"/>
<evidence type="ECO:0000256" key="2">
    <source>
        <dbReference type="SAM" id="Phobius"/>
    </source>
</evidence>
<dbReference type="PANTHER" id="PTHR30273">
    <property type="entry name" value="PERIPLASMIC SIGNAL SENSOR AND SIGMA FACTOR ACTIVATOR FECR-RELATED"/>
    <property type="match status" value="1"/>
</dbReference>
<reference evidence="4 5" key="1">
    <citation type="submission" date="2019-02" db="EMBL/GenBank/DDBJ databases">
        <title>Deep-cultivation of Planctomycetes and their phenomic and genomic characterization uncovers novel biology.</title>
        <authorList>
            <person name="Wiegand S."/>
            <person name="Jogler M."/>
            <person name="Boedeker C."/>
            <person name="Pinto D."/>
            <person name="Vollmers J."/>
            <person name="Rivas-Marin E."/>
            <person name="Kohn T."/>
            <person name="Peeters S.H."/>
            <person name="Heuer A."/>
            <person name="Rast P."/>
            <person name="Oberbeckmann S."/>
            <person name="Bunk B."/>
            <person name="Jeske O."/>
            <person name="Meyerdierks A."/>
            <person name="Storesund J.E."/>
            <person name="Kallscheuer N."/>
            <person name="Luecker S."/>
            <person name="Lage O.M."/>
            <person name="Pohl T."/>
            <person name="Merkel B.J."/>
            <person name="Hornburger P."/>
            <person name="Mueller R.-W."/>
            <person name="Bruemmer F."/>
            <person name="Labrenz M."/>
            <person name="Spormann A.M."/>
            <person name="Op den Camp H."/>
            <person name="Overmann J."/>
            <person name="Amann R."/>
            <person name="Jetten M.S.M."/>
            <person name="Mascher T."/>
            <person name="Medema M.H."/>
            <person name="Devos D.P."/>
            <person name="Kaster A.-K."/>
            <person name="Ovreas L."/>
            <person name="Rohde M."/>
            <person name="Galperin M.Y."/>
            <person name="Jogler C."/>
        </authorList>
    </citation>
    <scope>NUCLEOTIDE SEQUENCE [LARGE SCALE GENOMIC DNA]</scope>
    <source>
        <strain evidence="4 5">Spa11</strain>
    </source>
</reference>
<protein>
    <submittedName>
        <fullName evidence="4">FecR protein</fullName>
    </submittedName>
</protein>
<keyword evidence="2" id="KW-0812">Transmembrane</keyword>
<dbReference type="GO" id="GO:0016989">
    <property type="term" value="F:sigma factor antagonist activity"/>
    <property type="evidence" value="ECO:0007669"/>
    <property type="project" value="TreeGrafter"/>
</dbReference>
<gene>
    <name evidence="4" type="ORF">Spa11_01110</name>
</gene>
<dbReference type="AlphaFoldDB" id="A0A518K2E0"/>
<dbReference type="InterPro" id="IPR012373">
    <property type="entry name" value="Ferrdict_sens_TM"/>
</dbReference>